<accession>A0AA36HDK4</accession>
<dbReference type="EMBL" id="CATQJL010000326">
    <property type="protein sequence ID" value="CAJ0608776.1"/>
    <property type="molecule type" value="Genomic_DNA"/>
</dbReference>
<sequence length="137" mass="15077">MREAGIALLMVLLQNEQSVLAATLPHLSFAVEKVWPKSLEDYVRAAVYLSATLHSPQANPCWGCRRRELALGVLHDVPSILFTNGSSALRLQPLLSDRKHTITGTFALGNTPLRLCNASDCHFDIGNELLYCDSFIA</sequence>
<keyword evidence="1" id="KW-0732">Signal</keyword>
<evidence type="ECO:0000313" key="3">
    <source>
        <dbReference type="Proteomes" id="UP001176961"/>
    </source>
</evidence>
<name>A0AA36HDK4_CYLNA</name>
<comment type="caution">
    <text evidence="2">The sequence shown here is derived from an EMBL/GenBank/DDBJ whole genome shotgun (WGS) entry which is preliminary data.</text>
</comment>
<evidence type="ECO:0000313" key="2">
    <source>
        <dbReference type="EMBL" id="CAJ0608776.1"/>
    </source>
</evidence>
<feature type="signal peptide" evidence="1">
    <location>
        <begin position="1"/>
        <end position="21"/>
    </location>
</feature>
<feature type="chain" id="PRO_5041259218" evidence="1">
    <location>
        <begin position="22"/>
        <end position="137"/>
    </location>
</feature>
<dbReference type="AlphaFoldDB" id="A0AA36HDK4"/>
<protein>
    <submittedName>
        <fullName evidence="2">Uncharacterized protein</fullName>
    </submittedName>
</protein>
<reference evidence="2" key="1">
    <citation type="submission" date="2023-07" db="EMBL/GenBank/DDBJ databases">
        <authorList>
            <consortium name="CYATHOMIX"/>
        </authorList>
    </citation>
    <scope>NUCLEOTIDE SEQUENCE</scope>
    <source>
        <strain evidence="2">N/A</strain>
    </source>
</reference>
<evidence type="ECO:0000256" key="1">
    <source>
        <dbReference type="SAM" id="SignalP"/>
    </source>
</evidence>
<organism evidence="2 3">
    <name type="scientific">Cylicocyclus nassatus</name>
    <name type="common">Nematode worm</name>
    <dbReference type="NCBI Taxonomy" id="53992"/>
    <lineage>
        <taxon>Eukaryota</taxon>
        <taxon>Metazoa</taxon>
        <taxon>Ecdysozoa</taxon>
        <taxon>Nematoda</taxon>
        <taxon>Chromadorea</taxon>
        <taxon>Rhabditida</taxon>
        <taxon>Rhabditina</taxon>
        <taxon>Rhabditomorpha</taxon>
        <taxon>Strongyloidea</taxon>
        <taxon>Strongylidae</taxon>
        <taxon>Cylicocyclus</taxon>
    </lineage>
</organism>
<proteinExistence type="predicted"/>
<keyword evidence="3" id="KW-1185">Reference proteome</keyword>
<dbReference type="Proteomes" id="UP001176961">
    <property type="component" value="Unassembled WGS sequence"/>
</dbReference>
<gene>
    <name evidence="2" type="ORF">CYNAS_LOCUS20759</name>
</gene>